<accession>A0A3N4LLJ4</accession>
<dbReference type="InParanoid" id="A0A3N4LLJ4"/>
<reference evidence="1 2" key="1">
    <citation type="journal article" date="2018" name="Nat. Ecol. Evol.">
        <title>Pezizomycetes genomes reveal the molecular basis of ectomycorrhizal truffle lifestyle.</title>
        <authorList>
            <person name="Murat C."/>
            <person name="Payen T."/>
            <person name="Noel B."/>
            <person name="Kuo A."/>
            <person name="Morin E."/>
            <person name="Chen J."/>
            <person name="Kohler A."/>
            <person name="Krizsan K."/>
            <person name="Balestrini R."/>
            <person name="Da Silva C."/>
            <person name="Montanini B."/>
            <person name="Hainaut M."/>
            <person name="Levati E."/>
            <person name="Barry K.W."/>
            <person name="Belfiori B."/>
            <person name="Cichocki N."/>
            <person name="Clum A."/>
            <person name="Dockter R.B."/>
            <person name="Fauchery L."/>
            <person name="Guy J."/>
            <person name="Iotti M."/>
            <person name="Le Tacon F."/>
            <person name="Lindquist E.A."/>
            <person name="Lipzen A."/>
            <person name="Malagnac F."/>
            <person name="Mello A."/>
            <person name="Molinier V."/>
            <person name="Miyauchi S."/>
            <person name="Poulain J."/>
            <person name="Riccioni C."/>
            <person name="Rubini A."/>
            <person name="Sitrit Y."/>
            <person name="Splivallo R."/>
            <person name="Traeger S."/>
            <person name="Wang M."/>
            <person name="Zifcakova L."/>
            <person name="Wipf D."/>
            <person name="Zambonelli A."/>
            <person name="Paolocci F."/>
            <person name="Nowrousian M."/>
            <person name="Ottonello S."/>
            <person name="Baldrian P."/>
            <person name="Spatafora J.W."/>
            <person name="Henrissat B."/>
            <person name="Nagy L.G."/>
            <person name="Aury J.M."/>
            <person name="Wincker P."/>
            <person name="Grigoriev I.V."/>
            <person name="Bonfante P."/>
            <person name="Martin F.M."/>
        </authorList>
    </citation>
    <scope>NUCLEOTIDE SEQUENCE [LARGE SCALE GENOMIC DNA]</scope>
    <source>
        <strain evidence="1 2">ATCC MYA-4762</strain>
    </source>
</reference>
<evidence type="ECO:0000313" key="1">
    <source>
        <dbReference type="EMBL" id="RPB23787.1"/>
    </source>
</evidence>
<proteinExistence type="predicted"/>
<protein>
    <submittedName>
        <fullName evidence="1">Uncharacterized protein</fullName>
    </submittedName>
</protein>
<dbReference type="Pfam" id="PF11917">
    <property type="entry name" value="DUF3435"/>
    <property type="match status" value="1"/>
</dbReference>
<dbReference type="EMBL" id="ML121544">
    <property type="protein sequence ID" value="RPB23787.1"/>
    <property type="molecule type" value="Genomic_DNA"/>
</dbReference>
<sequence length="251" mass="28766">MRQDPRQGLKDKLLSSGLLRGPNAPSSLSAADKEIIEALPEYSAAKKSVTEMRIILKTKYGRKYVENACGGERANYKRVKSNVNNVRRKLEKERLDTMIKEYFTNVCNNETRRQFEEGTKKAVGKVELDILSGCRQLGERVGLLWDMVCEKLGSQKLKVDSDDRVDSDSDDKVDRDQLDSNNVERDKLIQWDCVYCDAVGFSTNLKYTLKKHVVGHLGKLEEPWCMKCNERILFVYRYICLTCITLPPDTL</sequence>
<dbReference type="InterPro" id="IPR021842">
    <property type="entry name" value="DUF3435"/>
</dbReference>
<keyword evidence="2" id="KW-1185">Reference proteome</keyword>
<name>A0A3N4LLJ4_9PEZI</name>
<organism evidence="1 2">
    <name type="scientific">Terfezia boudieri ATCC MYA-4762</name>
    <dbReference type="NCBI Taxonomy" id="1051890"/>
    <lineage>
        <taxon>Eukaryota</taxon>
        <taxon>Fungi</taxon>
        <taxon>Dikarya</taxon>
        <taxon>Ascomycota</taxon>
        <taxon>Pezizomycotina</taxon>
        <taxon>Pezizomycetes</taxon>
        <taxon>Pezizales</taxon>
        <taxon>Pezizaceae</taxon>
        <taxon>Terfezia</taxon>
    </lineage>
</organism>
<dbReference type="AlphaFoldDB" id="A0A3N4LLJ4"/>
<gene>
    <name evidence="1" type="ORF">L211DRAFT_838217</name>
</gene>
<dbReference type="Proteomes" id="UP000267821">
    <property type="component" value="Unassembled WGS sequence"/>
</dbReference>
<evidence type="ECO:0000313" key="2">
    <source>
        <dbReference type="Proteomes" id="UP000267821"/>
    </source>
</evidence>